<name>A0A0D0CQC7_9AGAR</name>
<dbReference type="AlphaFoldDB" id="A0A0D0CQC7"/>
<evidence type="ECO:0000313" key="1">
    <source>
        <dbReference type="EMBL" id="KIK57618.1"/>
    </source>
</evidence>
<sequence>MYAGSGKSTLLSLITGNPTPKLTTHVQIISRRFSARNFITPRTLLLTPVSSPYYPSPFRDLDAVSELFPDALASLCRM</sequence>
<organism evidence="1 2">
    <name type="scientific">Collybiopsis luxurians FD-317 M1</name>
    <dbReference type="NCBI Taxonomy" id="944289"/>
    <lineage>
        <taxon>Eukaryota</taxon>
        <taxon>Fungi</taxon>
        <taxon>Dikarya</taxon>
        <taxon>Basidiomycota</taxon>
        <taxon>Agaricomycotina</taxon>
        <taxon>Agaricomycetes</taxon>
        <taxon>Agaricomycetidae</taxon>
        <taxon>Agaricales</taxon>
        <taxon>Marasmiineae</taxon>
        <taxon>Omphalotaceae</taxon>
        <taxon>Collybiopsis</taxon>
        <taxon>Collybiopsis luxurians</taxon>
    </lineage>
</organism>
<dbReference type="HOGENOM" id="CLU_2622279_0_0_1"/>
<dbReference type="Proteomes" id="UP000053593">
    <property type="component" value="Unassembled WGS sequence"/>
</dbReference>
<keyword evidence="2" id="KW-1185">Reference proteome</keyword>
<accession>A0A0D0CQC7</accession>
<evidence type="ECO:0000313" key="2">
    <source>
        <dbReference type="Proteomes" id="UP000053593"/>
    </source>
</evidence>
<proteinExistence type="predicted"/>
<dbReference type="EMBL" id="KN834790">
    <property type="protein sequence ID" value="KIK57618.1"/>
    <property type="molecule type" value="Genomic_DNA"/>
</dbReference>
<gene>
    <name evidence="1" type="ORF">GYMLUDRAFT_46174</name>
</gene>
<evidence type="ECO:0008006" key="3">
    <source>
        <dbReference type="Google" id="ProtNLM"/>
    </source>
</evidence>
<reference evidence="1 2" key="1">
    <citation type="submission" date="2014-04" db="EMBL/GenBank/DDBJ databases">
        <title>Evolutionary Origins and Diversification of the Mycorrhizal Mutualists.</title>
        <authorList>
            <consortium name="DOE Joint Genome Institute"/>
            <consortium name="Mycorrhizal Genomics Consortium"/>
            <person name="Kohler A."/>
            <person name="Kuo A."/>
            <person name="Nagy L.G."/>
            <person name="Floudas D."/>
            <person name="Copeland A."/>
            <person name="Barry K.W."/>
            <person name="Cichocki N."/>
            <person name="Veneault-Fourrey C."/>
            <person name="LaButti K."/>
            <person name="Lindquist E.A."/>
            <person name="Lipzen A."/>
            <person name="Lundell T."/>
            <person name="Morin E."/>
            <person name="Murat C."/>
            <person name="Riley R."/>
            <person name="Ohm R."/>
            <person name="Sun H."/>
            <person name="Tunlid A."/>
            <person name="Henrissat B."/>
            <person name="Grigoriev I.V."/>
            <person name="Hibbett D.S."/>
            <person name="Martin F."/>
        </authorList>
    </citation>
    <scope>NUCLEOTIDE SEQUENCE [LARGE SCALE GENOMIC DNA]</scope>
    <source>
        <strain evidence="1 2">FD-317 M1</strain>
    </source>
</reference>
<protein>
    <recommendedName>
        <fullName evidence="3">ABC transporter domain-containing protein</fullName>
    </recommendedName>
</protein>